<sequence>MRVDLISLVEYERCLWDNSTDDYRNIYRKEEAWNRIVAELNDRGYRCGAAECKYMWKVLRDNYRRNAVYKIGVNSKKQWFFAKYLRFLDHVDVQGNSISNLDNGLKLVNGELVDSASPNSVEAEKLRRRKRIGTEEGHFVDIWGFVWEDRNVDSQTGCSGK</sequence>
<dbReference type="PROSITE" id="PS51029">
    <property type="entry name" value="MADF"/>
    <property type="match status" value="1"/>
</dbReference>
<reference evidence="2 3" key="1">
    <citation type="submission" date="2015-09" db="EMBL/GenBank/DDBJ databases">
        <title>Draft genome of the parasitic nematode Teladorsagia circumcincta isolate WARC Sus (inbred).</title>
        <authorList>
            <person name="Mitreva M."/>
        </authorList>
    </citation>
    <scope>NUCLEOTIDE SEQUENCE [LARGE SCALE GENOMIC DNA]</scope>
    <source>
        <strain evidence="2 3">S</strain>
    </source>
</reference>
<accession>A0A2G9TPK8</accession>
<dbReference type="InterPro" id="IPR039353">
    <property type="entry name" value="TF_Adf1"/>
</dbReference>
<dbReference type="OrthoDB" id="6600747at2759"/>
<dbReference type="AlphaFoldDB" id="A0A2G9TPK8"/>
<dbReference type="PANTHER" id="PTHR12243">
    <property type="entry name" value="MADF DOMAIN TRANSCRIPTION FACTOR"/>
    <property type="match status" value="1"/>
</dbReference>
<keyword evidence="3" id="KW-1185">Reference proteome</keyword>
<evidence type="ECO:0000259" key="1">
    <source>
        <dbReference type="PROSITE" id="PS51029"/>
    </source>
</evidence>
<protein>
    <recommendedName>
        <fullName evidence="1">MADF domain-containing protein</fullName>
    </recommendedName>
</protein>
<evidence type="ECO:0000313" key="3">
    <source>
        <dbReference type="Proteomes" id="UP000230423"/>
    </source>
</evidence>
<gene>
    <name evidence="2" type="ORF">TELCIR_18598</name>
</gene>
<name>A0A2G9TPK8_TELCI</name>
<dbReference type="PANTHER" id="PTHR12243:SF67">
    <property type="entry name" value="COREPRESSOR OF PANGOLIN, ISOFORM A-RELATED"/>
    <property type="match status" value="1"/>
</dbReference>
<dbReference type="EMBL" id="KZ356566">
    <property type="protein sequence ID" value="PIO59924.1"/>
    <property type="molecule type" value="Genomic_DNA"/>
</dbReference>
<dbReference type="Pfam" id="PF10545">
    <property type="entry name" value="MADF_DNA_bdg"/>
    <property type="match status" value="1"/>
</dbReference>
<dbReference type="Gene3D" id="1.10.10.60">
    <property type="entry name" value="Homeodomain-like"/>
    <property type="match status" value="1"/>
</dbReference>
<organism evidence="2 3">
    <name type="scientific">Teladorsagia circumcincta</name>
    <name type="common">Brown stomach worm</name>
    <name type="synonym">Ostertagia circumcincta</name>
    <dbReference type="NCBI Taxonomy" id="45464"/>
    <lineage>
        <taxon>Eukaryota</taxon>
        <taxon>Metazoa</taxon>
        <taxon>Ecdysozoa</taxon>
        <taxon>Nematoda</taxon>
        <taxon>Chromadorea</taxon>
        <taxon>Rhabditida</taxon>
        <taxon>Rhabditina</taxon>
        <taxon>Rhabditomorpha</taxon>
        <taxon>Strongyloidea</taxon>
        <taxon>Trichostrongylidae</taxon>
        <taxon>Teladorsagia</taxon>
    </lineage>
</organism>
<dbReference type="InterPro" id="IPR006578">
    <property type="entry name" value="MADF-dom"/>
</dbReference>
<feature type="domain" description="MADF" evidence="1">
    <location>
        <begin position="4"/>
        <end position="93"/>
    </location>
</feature>
<proteinExistence type="predicted"/>
<evidence type="ECO:0000313" key="2">
    <source>
        <dbReference type="EMBL" id="PIO59924.1"/>
    </source>
</evidence>
<dbReference type="SMART" id="SM00595">
    <property type="entry name" value="MADF"/>
    <property type="match status" value="1"/>
</dbReference>
<dbReference type="Proteomes" id="UP000230423">
    <property type="component" value="Unassembled WGS sequence"/>
</dbReference>